<evidence type="ECO:0000313" key="2">
    <source>
        <dbReference type="Proteomes" id="UP000034172"/>
    </source>
</evidence>
<evidence type="ECO:0000313" key="1">
    <source>
        <dbReference type="EMBL" id="KKT48898.1"/>
    </source>
</evidence>
<gene>
    <name evidence="1" type="ORF">UW41_C0016G0035</name>
</gene>
<sequence length="147" mass="17152">MQRPWVIGLRETEQNGRDDANGYDMFVNVNKSFLKAIKMNGRHQNLSIQIKSSYRRIKSFVRKYSKQTRFFNVSEKYHQFVLCGMYDKDLILADIVGQIVVHTLKFGISEKEALNCLNSFGDKEAVGAYKRNKTQLLNFWYGSRLPT</sequence>
<dbReference type="Proteomes" id="UP000034172">
    <property type="component" value="Unassembled WGS sequence"/>
</dbReference>
<accession>A0A0G1HQE3</accession>
<organism evidence="1 2">
    <name type="scientific">Candidatus Collierbacteria bacterium GW2011_GWC2_44_18</name>
    <dbReference type="NCBI Taxonomy" id="1618392"/>
    <lineage>
        <taxon>Bacteria</taxon>
        <taxon>Candidatus Collieribacteriota</taxon>
    </lineage>
</organism>
<dbReference type="EMBL" id="LCIE01000016">
    <property type="protein sequence ID" value="KKT48898.1"/>
    <property type="molecule type" value="Genomic_DNA"/>
</dbReference>
<protein>
    <submittedName>
        <fullName evidence="1">Uncharacterized protein</fullName>
    </submittedName>
</protein>
<name>A0A0G1HQE3_9BACT</name>
<dbReference type="STRING" id="1618392.UW41_C0016G0035"/>
<reference evidence="1 2" key="1">
    <citation type="journal article" date="2015" name="Nature">
        <title>rRNA introns, odd ribosomes, and small enigmatic genomes across a large radiation of phyla.</title>
        <authorList>
            <person name="Brown C.T."/>
            <person name="Hug L.A."/>
            <person name="Thomas B.C."/>
            <person name="Sharon I."/>
            <person name="Castelle C.J."/>
            <person name="Singh A."/>
            <person name="Wilkins M.J."/>
            <person name="Williams K.H."/>
            <person name="Banfield J.F."/>
        </authorList>
    </citation>
    <scope>NUCLEOTIDE SEQUENCE [LARGE SCALE GENOMIC DNA]</scope>
</reference>
<dbReference type="AlphaFoldDB" id="A0A0G1HQE3"/>
<proteinExistence type="predicted"/>
<comment type="caution">
    <text evidence="1">The sequence shown here is derived from an EMBL/GenBank/DDBJ whole genome shotgun (WGS) entry which is preliminary data.</text>
</comment>